<keyword evidence="2" id="KW-0677">Repeat</keyword>
<proteinExistence type="predicted"/>
<feature type="domain" description="EF-hand" evidence="4">
    <location>
        <begin position="130"/>
        <end position="165"/>
    </location>
</feature>
<gene>
    <name evidence="5" type="ORF">D0Y65_023745</name>
</gene>
<dbReference type="PROSITE" id="PS00018">
    <property type="entry name" value="EF_HAND_1"/>
    <property type="match status" value="1"/>
</dbReference>
<reference evidence="5 6" key="1">
    <citation type="submission" date="2018-09" db="EMBL/GenBank/DDBJ databases">
        <title>A high-quality reference genome of wild soybean provides a powerful tool to mine soybean genomes.</title>
        <authorList>
            <person name="Xie M."/>
            <person name="Chung C.Y.L."/>
            <person name="Li M.-W."/>
            <person name="Wong F.-L."/>
            <person name="Chan T.-F."/>
            <person name="Lam H.-M."/>
        </authorList>
    </citation>
    <scope>NUCLEOTIDE SEQUENCE [LARGE SCALE GENOMIC DNA]</scope>
    <source>
        <strain evidence="6">cv. W05</strain>
        <tissue evidence="5">Hypocotyl of etiolated seedlings</tissue>
    </source>
</reference>
<evidence type="ECO:0000256" key="1">
    <source>
        <dbReference type="ARBA" id="ARBA00022723"/>
    </source>
</evidence>
<evidence type="ECO:0000256" key="2">
    <source>
        <dbReference type="ARBA" id="ARBA00022737"/>
    </source>
</evidence>
<dbReference type="Pfam" id="PF13405">
    <property type="entry name" value="EF-hand_6"/>
    <property type="match status" value="1"/>
</dbReference>
<keyword evidence="3" id="KW-0106">Calcium</keyword>
<dbReference type="InterPro" id="IPR039647">
    <property type="entry name" value="EF_hand_pair_protein_CML-like"/>
</dbReference>
<organism evidence="5 6">
    <name type="scientific">Glycine soja</name>
    <name type="common">Wild soybean</name>
    <dbReference type="NCBI Taxonomy" id="3848"/>
    <lineage>
        <taxon>Eukaryota</taxon>
        <taxon>Viridiplantae</taxon>
        <taxon>Streptophyta</taxon>
        <taxon>Embryophyta</taxon>
        <taxon>Tracheophyta</taxon>
        <taxon>Spermatophyta</taxon>
        <taxon>Magnoliopsida</taxon>
        <taxon>eudicotyledons</taxon>
        <taxon>Gunneridae</taxon>
        <taxon>Pentapetalae</taxon>
        <taxon>rosids</taxon>
        <taxon>fabids</taxon>
        <taxon>Fabales</taxon>
        <taxon>Fabaceae</taxon>
        <taxon>Papilionoideae</taxon>
        <taxon>50 kb inversion clade</taxon>
        <taxon>NPAAA clade</taxon>
        <taxon>indigoferoid/millettioid clade</taxon>
        <taxon>Phaseoleae</taxon>
        <taxon>Glycine</taxon>
        <taxon>Glycine subgen. Soja</taxon>
    </lineage>
</organism>
<comment type="caution">
    <text evidence="5">The sequence shown here is derived from an EMBL/GenBank/DDBJ whole genome shotgun (WGS) entry which is preliminary data.</text>
</comment>
<dbReference type="EMBL" id="QZWG01000009">
    <property type="protein sequence ID" value="RZB91454.1"/>
    <property type="molecule type" value="Genomic_DNA"/>
</dbReference>
<dbReference type="InterPro" id="IPR011992">
    <property type="entry name" value="EF-hand-dom_pair"/>
</dbReference>
<dbReference type="SUPFAM" id="SSF47473">
    <property type="entry name" value="EF-hand"/>
    <property type="match status" value="1"/>
</dbReference>
<accession>A0A445IZA2</accession>
<evidence type="ECO:0000259" key="4">
    <source>
        <dbReference type="PROSITE" id="PS50222"/>
    </source>
</evidence>
<dbReference type="InterPro" id="IPR018247">
    <property type="entry name" value="EF_Hand_1_Ca_BS"/>
</dbReference>
<dbReference type="PROSITE" id="PS50222">
    <property type="entry name" value="EF_HAND_2"/>
    <property type="match status" value="2"/>
</dbReference>
<feature type="domain" description="EF-hand" evidence="4">
    <location>
        <begin position="94"/>
        <end position="129"/>
    </location>
</feature>
<evidence type="ECO:0000313" key="5">
    <source>
        <dbReference type="EMBL" id="RZB91454.1"/>
    </source>
</evidence>
<dbReference type="Proteomes" id="UP000289340">
    <property type="component" value="Chromosome 9"/>
</dbReference>
<evidence type="ECO:0000256" key="3">
    <source>
        <dbReference type="ARBA" id="ARBA00022837"/>
    </source>
</evidence>
<keyword evidence="6" id="KW-1185">Reference proteome</keyword>
<dbReference type="Gene3D" id="1.10.238.10">
    <property type="entry name" value="EF-hand"/>
    <property type="match status" value="2"/>
</dbReference>
<name>A0A445IZA2_GLYSO</name>
<dbReference type="InterPro" id="IPR002048">
    <property type="entry name" value="EF_hand_dom"/>
</dbReference>
<dbReference type="AlphaFoldDB" id="A0A445IZA2"/>
<dbReference type="SMART" id="SM00054">
    <property type="entry name" value="EFh"/>
    <property type="match status" value="2"/>
</dbReference>
<dbReference type="GO" id="GO:0005509">
    <property type="term" value="F:calcium ion binding"/>
    <property type="evidence" value="ECO:0007669"/>
    <property type="project" value="InterPro"/>
</dbReference>
<protein>
    <submittedName>
        <fullName evidence="5">Calcium-binding protein CML37</fullName>
    </submittedName>
</protein>
<keyword evidence="1" id="KW-0479">Metal-binding</keyword>
<sequence length="176" mass="19673">MRLRTCCLFKVCDEALEDNEDFSWSWLETPSSVLESLSSMCLRLDFSASNSALEIMKAILFLFVWEVVSLLGFSKPVVFSQTRDADVRMMGGELPMKEAEMAIAALDSDGDGLLSLEDFIALMEAGGKEQKLNDLKVAFDMYDTESCGFITPKSLKKMLKKMGESKSIDECKSMIK</sequence>
<evidence type="ECO:0000313" key="6">
    <source>
        <dbReference type="Proteomes" id="UP000289340"/>
    </source>
</evidence>
<dbReference type="PANTHER" id="PTHR10891">
    <property type="entry name" value="EF-HAND CALCIUM-BINDING DOMAIN CONTAINING PROTEIN"/>
    <property type="match status" value="1"/>
</dbReference>